<dbReference type="RefSeq" id="WP_055725575.1">
    <property type="nucleotide sequence ID" value="NZ_KK088600.1"/>
</dbReference>
<sequence length="189" mass="21386">MLGGDAGDAAQALVLLERIPVEAERPLGFDREDWPHWLDTDRDCQDARQEVLAAESEVPVRWDTQRCDVVSGLWRDAYTGQTVRDPRALDVDHMVPLAEAFRSGGRDWDMERRAAYANDLQDGRTLIAVSASANRSKGDQGPEDWLPPEVSYRCRYVADWVAVKVRWSLSMDERERVTVGNILRACAQD</sequence>
<dbReference type="HOGENOM" id="CLU_043034_3_0_5"/>
<dbReference type="PANTHER" id="PTHR24094:SF15">
    <property type="entry name" value="AMP-DEPENDENT SYNTHETASE_LIGASE DOMAIN-CONTAINING PROTEIN-RELATED"/>
    <property type="match status" value="1"/>
</dbReference>
<comment type="caution">
    <text evidence="2">The sequence shown here is derived from an EMBL/GenBank/DDBJ whole genome shotgun (WGS) entry which is preliminary data.</text>
</comment>
<name>A0A017HH59_9RHOB</name>
<feature type="domain" description="GmrSD restriction endonucleases C-terminal" evidence="1">
    <location>
        <begin position="58"/>
        <end position="171"/>
    </location>
</feature>
<keyword evidence="3" id="KW-1185">Reference proteome</keyword>
<dbReference type="AlphaFoldDB" id="A0A017HH59"/>
<reference evidence="2 3" key="1">
    <citation type="submission" date="2013-02" db="EMBL/GenBank/DDBJ databases">
        <authorList>
            <person name="Fiebig A."/>
            <person name="Goeker M."/>
            <person name="Klenk H.-P.P."/>
        </authorList>
    </citation>
    <scope>NUCLEOTIDE SEQUENCE [LARGE SCALE GENOMIC DNA]</scope>
    <source>
        <strain evidence="2 3">DSM 19309</strain>
    </source>
</reference>
<evidence type="ECO:0000313" key="2">
    <source>
        <dbReference type="EMBL" id="EYD73847.1"/>
    </source>
</evidence>
<organism evidence="2 3">
    <name type="scientific">Rubellimicrobium mesophilum DSM 19309</name>
    <dbReference type="NCBI Taxonomy" id="442562"/>
    <lineage>
        <taxon>Bacteria</taxon>
        <taxon>Pseudomonadati</taxon>
        <taxon>Pseudomonadota</taxon>
        <taxon>Alphaproteobacteria</taxon>
        <taxon>Rhodobacterales</taxon>
        <taxon>Roseobacteraceae</taxon>
        <taxon>Rubellimicrobium</taxon>
    </lineage>
</organism>
<dbReference type="PANTHER" id="PTHR24094">
    <property type="entry name" value="SECRETED PROTEIN"/>
    <property type="match status" value="1"/>
</dbReference>
<accession>A0A017HH59</accession>
<dbReference type="EMBL" id="AOSK01000128">
    <property type="protein sequence ID" value="EYD73847.1"/>
    <property type="molecule type" value="Genomic_DNA"/>
</dbReference>
<dbReference type="STRING" id="442562.Rumeso_04582"/>
<proteinExistence type="predicted"/>
<dbReference type="PATRIC" id="fig|442562.3.peg.4512"/>
<dbReference type="InterPro" id="IPR011089">
    <property type="entry name" value="GmrSD_C"/>
</dbReference>
<evidence type="ECO:0000259" key="1">
    <source>
        <dbReference type="Pfam" id="PF07510"/>
    </source>
</evidence>
<evidence type="ECO:0000313" key="3">
    <source>
        <dbReference type="Proteomes" id="UP000019666"/>
    </source>
</evidence>
<dbReference type="Pfam" id="PF07510">
    <property type="entry name" value="GmrSD_C"/>
    <property type="match status" value="1"/>
</dbReference>
<protein>
    <submittedName>
        <fullName evidence="2">Putative secreted protein</fullName>
    </submittedName>
</protein>
<gene>
    <name evidence="2" type="ORF">Rumeso_04582</name>
</gene>
<dbReference type="Proteomes" id="UP000019666">
    <property type="component" value="Unassembled WGS sequence"/>
</dbReference>